<dbReference type="AlphaFoldDB" id="A0A915ETH7"/>
<feature type="domain" description="Major facilitator superfamily (MFS) profile" evidence="7">
    <location>
        <begin position="41"/>
        <end position="492"/>
    </location>
</feature>
<keyword evidence="3 6" id="KW-1133">Transmembrane helix</keyword>
<dbReference type="PANTHER" id="PTHR11662:SF399">
    <property type="entry name" value="FI19708P1-RELATED"/>
    <property type="match status" value="1"/>
</dbReference>
<evidence type="ECO:0000259" key="7">
    <source>
        <dbReference type="PROSITE" id="PS50850"/>
    </source>
</evidence>
<keyword evidence="2 6" id="KW-0812">Transmembrane</keyword>
<dbReference type="GO" id="GO:0022857">
    <property type="term" value="F:transmembrane transporter activity"/>
    <property type="evidence" value="ECO:0007669"/>
    <property type="project" value="InterPro"/>
</dbReference>
<dbReference type="FunFam" id="1.20.1250.20:FF:000532">
    <property type="entry name" value="SLC (SoLute Carrier) homolog"/>
    <property type="match status" value="1"/>
</dbReference>
<evidence type="ECO:0000313" key="8">
    <source>
        <dbReference type="Proteomes" id="UP000887574"/>
    </source>
</evidence>
<dbReference type="Gene3D" id="1.20.1250.20">
    <property type="entry name" value="MFS general substrate transporter like domains"/>
    <property type="match status" value="2"/>
</dbReference>
<dbReference type="PROSITE" id="PS50850">
    <property type="entry name" value="MFS"/>
    <property type="match status" value="1"/>
</dbReference>
<protein>
    <submittedName>
        <fullName evidence="9">Major facilitator superfamily (MFS) profile domain-containing protein</fullName>
    </submittedName>
</protein>
<dbReference type="InterPro" id="IPR036259">
    <property type="entry name" value="MFS_trans_sf"/>
</dbReference>
<reference evidence="9" key="1">
    <citation type="submission" date="2022-11" db="UniProtKB">
        <authorList>
            <consortium name="WormBaseParasite"/>
        </authorList>
    </citation>
    <scope>IDENTIFICATION</scope>
</reference>
<evidence type="ECO:0000256" key="6">
    <source>
        <dbReference type="SAM" id="Phobius"/>
    </source>
</evidence>
<feature type="region of interest" description="Disordered" evidence="5">
    <location>
        <begin position="498"/>
        <end position="535"/>
    </location>
</feature>
<keyword evidence="4 6" id="KW-0472">Membrane</keyword>
<feature type="transmembrane region" description="Helical" evidence="6">
    <location>
        <begin position="437"/>
        <end position="457"/>
    </location>
</feature>
<dbReference type="GO" id="GO:0006820">
    <property type="term" value="P:monoatomic anion transport"/>
    <property type="evidence" value="ECO:0007669"/>
    <property type="project" value="TreeGrafter"/>
</dbReference>
<sequence length="535" mass="57808">MVCAPPELCHCLHGGQRSCERGQCNQFYSWHPTGREASPGMSKLIFSDLLMYPVQSRRAPSNLFSSSNSKISNKSQVPGEFLWSKHTQGSLLSAFFWGYLTSQVLGGYLAARIGPKLVIGVCLTLSSLITLFSPLAARLNVPAFFILRVLLGFAQGGLVPAMQAMWSAWAPPMERSVLTGISYSGAQIGNFNKKIFEFDIKNFLISGSFYNRKCASDALSGYLCNYGMDGGWPSIFYVLGGAGLLWCVLWFVFVADTPQKHKNIAIAEREYIVESLGGTANTSKTSKKVPIKAILTSPAVWACFVGHFAGDWGAYTMATSLPSFMNDVLGLDLTSMGLVSSVPYVAYFVVINVGGFTADKLQHSGILSTVNTRRLAMLVALIGQALFLVLIGYCGCGQELLVIGLLIVSVGISGFQYAGFAVNYLDICPAYVGTVMGIGNTMSCIAGVFSPLIMGWLTPTGSKEEWQHVFLVTGLILVVGAAFFSVFASGHVQPWAIPPQENGEDGEATKKRTQKNLPEALSRPLIKTENGETDM</sequence>
<evidence type="ECO:0000256" key="2">
    <source>
        <dbReference type="ARBA" id="ARBA00022692"/>
    </source>
</evidence>
<feature type="transmembrane region" description="Helical" evidence="6">
    <location>
        <begin position="91"/>
        <end position="111"/>
    </location>
</feature>
<dbReference type="Pfam" id="PF07690">
    <property type="entry name" value="MFS_1"/>
    <property type="match status" value="2"/>
</dbReference>
<feature type="transmembrane region" description="Helical" evidence="6">
    <location>
        <begin position="469"/>
        <end position="488"/>
    </location>
</feature>
<dbReference type="SUPFAM" id="SSF103473">
    <property type="entry name" value="MFS general substrate transporter"/>
    <property type="match status" value="1"/>
</dbReference>
<proteinExistence type="predicted"/>
<feature type="transmembrane region" description="Helical" evidence="6">
    <location>
        <begin position="375"/>
        <end position="394"/>
    </location>
</feature>
<dbReference type="InterPro" id="IPR050382">
    <property type="entry name" value="MFS_Na/Anion_cotransporter"/>
</dbReference>
<dbReference type="CDD" id="cd17318">
    <property type="entry name" value="MFS_SLC17"/>
    <property type="match status" value="1"/>
</dbReference>
<feature type="transmembrane region" description="Helical" evidence="6">
    <location>
        <begin position="293"/>
        <end position="315"/>
    </location>
</feature>
<evidence type="ECO:0000256" key="1">
    <source>
        <dbReference type="ARBA" id="ARBA00004141"/>
    </source>
</evidence>
<evidence type="ECO:0000256" key="3">
    <source>
        <dbReference type="ARBA" id="ARBA00022989"/>
    </source>
</evidence>
<dbReference type="WBParaSite" id="jg9124">
    <property type="protein sequence ID" value="jg9124"/>
    <property type="gene ID" value="jg9124"/>
</dbReference>
<dbReference type="InterPro" id="IPR020846">
    <property type="entry name" value="MFS_dom"/>
</dbReference>
<evidence type="ECO:0000256" key="5">
    <source>
        <dbReference type="SAM" id="MobiDB-lite"/>
    </source>
</evidence>
<organism evidence="8 9">
    <name type="scientific">Ditylenchus dipsaci</name>
    <dbReference type="NCBI Taxonomy" id="166011"/>
    <lineage>
        <taxon>Eukaryota</taxon>
        <taxon>Metazoa</taxon>
        <taxon>Ecdysozoa</taxon>
        <taxon>Nematoda</taxon>
        <taxon>Chromadorea</taxon>
        <taxon>Rhabditida</taxon>
        <taxon>Tylenchina</taxon>
        <taxon>Tylenchomorpha</taxon>
        <taxon>Sphaerularioidea</taxon>
        <taxon>Anguinidae</taxon>
        <taxon>Anguininae</taxon>
        <taxon>Ditylenchus</taxon>
    </lineage>
</organism>
<comment type="subcellular location">
    <subcellularLocation>
        <location evidence="1">Membrane</location>
        <topology evidence="1">Multi-pass membrane protein</topology>
    </subcellularLocation>
</comment>
<dbReference type="InterPro" id="IPR011701">
    <property type="entry name" value="MFS"/>
</dbReference>
<evidence type="ECO:0000313" key="9">
    <source>
        <dbReference type="WBParaSite" id="jg9124"/>
    </source>
</evidence>
<evidence type="ECO:0000256" key="4">
    <source>
        <dbReference type="ARBA" id="ARBA00023136"/>
    </source>
</evidence>
<accession>A0A915ETH7</accession>
<feature type="transmembrane region" description="Helical" evidence="6">
    <location>
        <begin position="335"/>
        <end position="354"/>
    </location>
</feature>
<dbReference type="GO" id="GO:0016020">
    <property type="term" value="C:membrane"/>
    <property type="evidence" value="ECO:0007669"/>
    <property type="project" value="UniProtKB-SubCell"/>
</dbReference>
<dbReference type="PANTHER" id="PTHR11662">
    <property type="entry name" value="SOLUTE CARRIER FAMILY 17"/>
    <property type="match status" value="1"/>
</dbReference>
<feature type="transmembrane region" description="Helical" evidence="6">
    <location>
        <begin position="235"/>
        <end position="255"/>
    </location>
</feature>
<keyword evidence="8" id="KW-1185">Reference proteome</keyword>
<feature type="transmembrane region" description="Helical" evidence="6">
    <location>
        <begin position="149"/>
        <end position="169"/>
    </location>
</feature>
<dbReference type="Proteomes" id="UP000887574">
    <property type="component" value="Unplaced"/>
</dbReference>
<name>A0A915ETH7_9BILA</name>
<feature type="transmembrane region" description="Helical" evidence="6">
    <location>
        <begin position="400"/>
        <end position="425"/>
    </location>
</feature>
<feature type="transmembrane region" description="Helical" evidence="6">
    <location>
        <begin position="117"/>
        <end position="137"/>
    </location>
</feature>